<sequence>MWVEKISQQLGRPTRSVAGWLISKFLKVNNQIVEERAVSHCGIQPGDTVLELGHGPGLGLQFAAKMLTGPRGHLIGVDYSEYMHQMASKRLKDLVASGKLTLHHCDVAAMPLGDNSVDKVFHCNCYYFWPDLRKGGAEIHRVMKPGGRMVTTLILSRITDAGKKNLFSGENWHPDAYMAALRDSGFIDVRMEDKCDKDVAYQVIFATASKGN</sequence>
<protein>
    <recommendedName>
        <fullName evidence="3">Methyltransferase domain-containing protein</fullName>
    </recommendedName>
</protein>
<dbReference type="InterPro" id="IPR029063">
    <property type="entry name" value="SAM-dependent_MTases_sf"/>
</dbReference>
<gene>
    <name evidence="4" type="ORF">fugu_007271</name>
</gene>
<dbReference type="Pfam" id="PF13649">
    <property type="entry name" value="Methyltransf_25"/>
    <property type="match status" value="1"/>
</dbReference>
<reference evidence="4 5" key="1">
    <citation type="submission" date="2019-04" db="EMBL/GenBank/DDBJ databases">
        <title>The sequence and de novo assembly of Takifugu bimaculatus genome using PacBio and Hi-C technologies.</title>
        <authorList>
            <person name="Xu P."/>
            <person name="Liu B."/>
            <person name="Zhou Z."/>
        </authorList>
    </citation>
    <scope>NUCLEOTIDE SEQUENCE [LARGE SCALE GENOMIC DNA]</scope>
    <source>
        <strain evidence="4">TB-2018</strain>
        <tissue evidence="4">Muscle</tissue>
    </source>
</reference>
<name>A0A4Z2B3W3_9TELE</name>
<feature type="domain" description="Methyltransferase" evidence="3">
    <location>
        <begin position="49"/>
        <end position="147"/>
    </location>
</feature>
<accession>A0A4Z2B3W3</accession>
<evidence type="ECO:0000313" key="5">
    <source>
        <dbReference type="Proteomes" id="UP000516260"/>
    </source>
</evidence>
<evidence type="ECO:0000313" key="4">
    <source>
        <dbReference type="EMBL" id="TNM87041.1"/>
    </source>
</evidence>
<dbReference type="SUPFAM" id="SSF53335">
    <property type="entry name" value="S-adenosyl-L-methionine-dependent methyltransferases"/>
    <property type="match status" value="1"/>
</dbReference>
<evidence type="ECO:0000256" key="2">
    <source>
        <dbReference type="ARBA" id="ARBA00038188"/>
    </source>
</evidence>
<dbReference type="CDD" id="cd02440">
    <property type="entry name" value="AdoMet_MTases"/>
    <property type="match status" value="1"/>
</dbReference>
<dbReference type="AlphaFoldDB" id="A0A4Z2B3W3"/>
<dbReference type="PANTHER" id="PTHR44068:SF1">
    <property type="entry name" value="HYPOTHETICAL LOC100005854"/>
    <property type="match status" value="1"/>
</dbReference>
<dbReference type="GO" id="GO:0016126">
    <property type="term" value="P:sterol biosynthetic process"/>
    <property type="evidence" value="ECO:0007669"/>
    <property type="project" value="TreeGrafter"/>
</dbReference>
<evidence type="ECO:0000259" key="3">
    <source>
        <dbReference type="Pfam" id="PF13649"/>
    </source>
</evidence>
<comment type="caution">
    <text evidence="4">The sequence shown here is derived from an EMBL/GenBank/DDBJ whole genome shotgun (WGS) entry which is preliminary data.</text>
</comment>
<dbReference type="InterPro" id="IPR041698">
    <property type="entry name" value="Methyltransf_25"/>
</dbReference>
<dbReference type="GO" id="GO:0003838">
    <property type="term" value="F:sterol 24-C-methyltransferase activity"/>
    <property type="evidence" value="ECO:0007669"/>
    <property type="project" value="TreeGrafter"/>
</dbReference>
<dbReference type="EMBL" id="SWLE01000020">
    <property type="protein sequence ID" value="TNM87041.1"/>
    <property type="molecule type" value="Genomic_DNA"/>
</dbReference>
<evidence type="ECO:0000256" key="1">
    <source>
        <dbReference type="ARBA" id="ARBA00022679"/>
    </source>
</evidence>
<keyword evidence="1" id="KW-0808">Transferase</keyword>
<dbReference type="GO" id="GO:0005783">
    <property type="term" value="C:endoplasmic reticulum"/>
    <property type="evidence" value="ECO:0007669"/>
    <property type="project" value="TreeGrafter"/>
</dbReference>
<proteinExistence type="inferred from homology"/>
<comment type="similarity">
    <text evidence="2">Belongs to the class I-like SAM-binding methyltransferase superfamily. Erg6/SMT family.</text>
</comment>
<dbReference type="PANTHER" id="PTHR44068">
    <property type="entry name" value="ZGC:194242"/>
    <property type="match status" value="1"/>
</dbReference>
<dbReference type="Gene3D" id="3.40.50.150">
    <property type="entry name" value="Vaccinia Virus protein VP39"/>
    <property type="match status" value="1"/>
</dbReference>
<dbReference type="Proteomes" id="UP000516260">
    <property type="component" value="Chromosome 7"/>
</dbReference>
<keyword evidence="5" id="KW-1185">Reference proteome</keyword>
<dbReference type="InterPro" id="IPR050447">
    <property type="entry name" value="Erg6_SMT_methyltransf"/>
</dbReference>
<organism evidence="4 5">
    <name type="scientific">Takifugu bimaculatus</name>
    <dbReference type="NCBI Taxonomy" id="433685"/>
    <lineage>
        <taxon>Eukaryota</taxon>
        <taxon>Metazoa</taxon>
        <taxon>Chordata</taxon>
        <taxon>Craniata</taxon>
        <taxon>Vertebrata</taxon>
        <taxon>Euteleostomi</taxon>
        <taxon>Actinopterygii</taxon>
        <taxon>Neopterygii</taxon>
        <taxon>Teleostei</taxon>
        <taxon>Neoteleostei</taxon>
        <taxon>Acanthomorphata</taxon>
        <taxon>Eupercaria</taxon>
        <taxon>Tetraodontiformes</taxon>
        <taxon>Tetradontoidea</taxon>
        <taxon>Tetraodontidae</taxon>
        <taxon>Takifugu</taxon>
    </lineage>
</organism>